<feature type="transmembrane region" description="Helical" evidence="1">
    <location>
        <begin position="69"/>
        <end position="90"/>
    </location>
</feature>
<dbReference type="PIRSF" id="PIRSF036615">
    <property type="entry name" value="MHYT_LytTR"/>
    <property type="match status" value="1"/>
</dbReference>
<proteinExistence type="predicted"/>
<feature type="transmembrane region" description="Helical" evidence="1">
    <location>
        <begin position="189"/>
        <end position="210"/>
    </location>
</feature>
<evidence type="ECO:0000259" key="4">
    <source>
        <dbReference type="PROSITE" id="PS50930"/>
    </source>
</evidence>
<dbReference type="PANTHER" id="PTHR35152:SF1">
    <property type="entry name" value="DOMAIN SIGNALLING PROTEIN, PUTATIVE (AFU_ORTHOLOGUE AFUA_5G11310)-RELATED"/>
    <property type="match status" value="1"/>
</dbReference>
<keyword evidence="1" id="KW-0472">Membrane</keyword>
<organism evidence="5 6">
    <name type="scientific">Marinibaculum pumilum</name>
    <dbReference type="NCBI Taxonomy" id="1766165"/>
    <lineage>
        <taxon>Bacteria</taxon>
        <taxon>Pseudomonadati</taxon>
        <taxon>Pseudomonadota</taxon>
        <taxon>Alphaproteobacteria</taxon>
        <taxon>Rhodospirillales</taxon>
        <taxon>Rhodospirillaceae</taxon>
        <taxon>Marinibaculum</taxon>
    </lineage>
</organism>
<feature type="region of interest" description="Disordered" evidence="2">
    <location>
        <begin position="317"/>
        <end position="345"/>
    </location>
</feature>
<reference evidence="6" key="1">
    <citation type="journal article" date="2019" name="Int. J. Syst. Evol. Microbiol.">
        <title>The Global Catalogue of Microorganisms (GCM) 10K type strain sequencing project: providing services to taxonomists for standard genome sequencing and annotation.</title>
        <authorList>
            <consortium name="The Broad Institute Genomics Platform"/>
            <consortium name="The Broad Institute Genome Sequencing Center for Infectious Disease"/>
            <person name="Wu L."/>
            <person name="Ma J."/>
        </authorList>
    </citation>
    <scope>NUCLEOTIDE SEQUENCE [LARGE SCALE GENOMIC DNA]</scope>
    <source>
        <strain evidence="6">KCTC 42964</strain>
    </source>
</reference>
<feature type="transmembrane region" description="Helical" evidence="1">
    <location>
        <begin position="157"/>
        <end position="177"/>
    </location>
</feature>
<accession>A0ABV7L4Y2</accession>
<keyword evidence="1" id="KW-1133">Transmembrane helix</keyword>
<name>A0ABV7L4Y2_9PROT</name>
<evidence type="ECO:0000313" key="6">
    <source>
        <dbReference type="Proteomes" id="UP001595528"/>
    </source>
</evidence>
<dbReference type="Pfam" id="PF03707">
    <property type="entry name" value="MHYT"/>
    <property type="match status" value="3"/>
</dbReference>
<comment type="caution">
    <text evidence="5">The sequence shown here is derived from an EMBL/GenBank/DDBJ whole genome shotgun (WGS) entry which is preliminary data.</text>
</comment>
<feature type="transmembrane region" description="Helical" evidence="1">
    <location>
        <begin position="96"/>
        <end position="116"/>
    </location>
</feature>
<sequence length="458" mass="47173">MAQLTGMAAGAVQATLPADAAMAASYDPWLVAASIAIAVMASFTGLRLASGLKDLDGAARRRQLAKAALTLGGGIWSMHFVAMLAVKLPVLVSYDALYTLGSVLLSILIVGIGLSLMHLGARTWPRTIFAGTLTGLGIVSMHYVGMDAIGGACIVDYRFGGAVVSSAVAIGFSICAIRLAYGRRTLLQLCLGALLLGVTIAAMHYSAMAFTRFLPVPETWSLATPEIDQGQLALIVAVAAFLVCGLFLLTAMPLDGRASAAGGKAAATGGGAGTVPPEAAMAAGAMLAMAPQPALASGSMDEQPAALRTAFFDGAGEGAKPSPAEGAAPAGTAAVTEPAANAPEAHPAARVRLPYEQNNATLFIDAGRVQAVQADGHYTRLIDGAGRHFCPWSLSKVEAHLAGGPFIRTHRSFLVNLDHASGLRRERDKAFLMLPAMNDDPVPVSRSHLAEVRRALGL</sequence>
<feature type="domain" description="MHYT" evidence="3">
    <location>
        <begin position="26"/>
        <end position="214"/>
    </location>
</feature>
<feature type="transmembrane region" description="Helical" evidence="1">
    <location>
        <begin position="128"/>
        <end position="145"/>
    </location>
</feature>
<dbReference type="Gene3D" id="2.40.50.1020">
    <property type="entry name" value="LytTr DNA-binding domain"/>
    <property type="match status" value="1"/>
</dbReference>
<dbReference type="InterPro" id="IPR007492">
    <property type="entry name" value="LytTR_DNA-bd_dom"/>
</dbReference>
<feature type="transmembrane region" description="Helical" evidence="1">
    <location>
        <begin position="230"/>
        <end position="249"/>
    </location>
</feature>
<keyword evidence="6" id="KW-1185">Reference proteome</keyword>
<evidence type="ECO:0000313" key="5">
    <source>
        <dbReference type="EMBL" id="MFC3229431.1"/>
    </source>
</evidence>
<dbReference type="PANTHER" id="PTHR35152">
    <property type="entry name" value="DOMAIN SIGNALLING PROTEIN, PUTATIVE (AFU_ORTHOLOGUE AFUA_5G11310)-RELATED"/>
    <property type="match status" value="1"/>
</dbReference>
<dbReference type="InterPro" id="IPR005330">
    <property type="entry name" value="MHYT_dom"/>
</dbReference>
<dbReference type="PROSITE" id="PS50924">
    <property type="entry name" value="MHYT"/>
    <property type="match status" value="1"/>
</dbReference>
<evidence type="ECO:0000256" key="1">
    <source>
        <dbReference type="PROSITE-ProRule" id="PRU00244"/>
    </source>
</evidence>
<dbReference type="RefSeq" id="WP_379903615.1">
    <property type="nucleotide sequence ID" value="NZ_JBHRTR010000031.1"/>
</dbReference>
<dbReference type="Pfam" id="PF04397">
    <property type="entry name" value="LytTR"/>
    <property type="match status" value="1"/>
</dbReference>
<dbReference type="EMBL" id="JBHRTR010000031">
    <property type="protein sequence ID" value="MFC3229431.1"/>
    <property type="molecule type" value="Genomic_DNA"/>
</dbReference>
<dbReference type="SMART" id="SM00850">
    <property type="entry name" value="LytTR"/>
    <property type="match status" value="1"/>
</dbReference>
<evidence type="ECO:0000256" key="2">
    <source>
        <dbReference type="SAM" id="MobiDB-lite"/>
    </source>
</evidence>
<keyword evidence="1" id="KW-0812">Transmembrane</keyword>
<evidence type="ECO:0000259" key="3">
    <source>
        <dbReference type="PROSITE" id="PS50924"/>
    </source>
</evidence>
<dbReference type="PROSITE" id="PS50930">
    <property type="entry name" value="HTH_LYTTR"/>
    <property type="match status" value="1"/>
</dbReference>
<gene>
    <name evidence="5" type="ORF">ACFOGJ_19445</name>
</gene>
<dbReference type="Proteomes" id="UP001595528">
    <property type="component" value="Unassembled WGS sequence"/>
</dbReference>
<protein>
    <submittedName>
        <fullName evidence="5">MHYT domain-containing protein</fullName>
    </submittedName>
</protein>
<feature type="domain" description="HTH LytTR-type" evidence="4">
    <location>
        <begin position="353"/>
        <end position="458"/>
    </location>
</feature>
<feature type="transmembrane region" description="Helical" evidence="1">
    <location>
        <begin position="30"/>
        <end position="49"/>
    </location>
</feature>
<dbReference type="InterPro" id="IPR012073">
    <property type="entry name" value="LytTR_MHYT"/>
</dbReference>
<feature type="compositionally biased region" description="Low complexity" evidence="2">
    <location>
        <begin position="318"/>
        <end position="345"/>
    </location>
</feature>